<organism evidence="1 2">
    <name type="scientific">Legionella israelensis</name>
    <dbReference type="NCBI Taxonomy" id="454"/>
    <lineage>
        <taxon>Bacteria</taxon>
        <taxon>Pseudomonadati</taxon>
        <taxon>Pseudomonadota</taxon>
        <taxon>Gammaproteobacteria</taxon>
        <taxon>Legionellales</taxon>
        <taxon>Legionellaceae</taxon>
        <taxon>Legionella</taxon>
    </lineage>
</organism>
<name>A0A0W0VY46_9GAMM</name>
<evidence type="ECO:0000313" key="1">
    <source>
        <dbReference type="EMBL" id="KTD24954.1"/>
    </source>
</evidence>
<protein>
    <submittedName>
        <fullName evidence="1">Uncharacterized protein</fullName>
    </submittedName>
</protein>
<gene>
    <name evidence="1" type="ORF">Lisr_1303</name>
</gene>
<accession>A0A0W0VY46</accession>
<comment type="caution">
    <text evidence="1">The sequence shown here is derived from an EMBL/GenBank/DDBJ whole genome shotgun (WGS) entry which is preliminary data.</text>
</comment>
<sequence>MTNSKVIYKMMIILPNNADRDEVIFFRKYFYNHTAIELMRQIYCTTDSASRKSGR</sequence>
<dbReference type="AlphaFoldDB" id="A0A0W0VY46"/>
<proteinExistence type="predicted"/>
<keyword evidence="2" id="KW-1185">Reference proteome</keyword>
<reference evidence="1 2" key="1">
    <citation type="submission" date="2015-11" db="EMBL/GenBank/DDBJ databases">
        <title>Genomic analysis of 38 Legionella species identifies large and diverse effector repertoires.</title>
        <authorList>
            <person name="Burstein D."/>
            <person name="Amaro F."/>
            <person name="Zusman T."/>
            <person name="Lifshitz Z."/>
            <person name="Cohen O."/>
            <person name="Gilbert J.A."/>
            <person name="Pupko T."/>
            <person name="Shuman H.A."/>
            <person name="Segal G."/>
        </authorList>
    </citation>
    <scope>NUCLEOTIDE SEQUENCE [LARGE SCALE GENOMIC DNA]</scope>
    <source>
        <strain evidence="1 2">Bercovier 4</strain>
    </source>
</reference>
<evidence type="ECO:0000313" key="2">
    <source>
        <dbReference type="Proteomes" id="UP000054761"/>
    </source>
</evidence>
<dbReference type="PATRIC" id="fig|454.4.peg.1409"/>
<dbReference type="Proteomes" id="UP000054761">
    <property type="component" value="Unassembled WGS sequence"/>
</dbReference>
<dbReference type="EMBL" id="LNYH01000065">
    <property type="protein sequence ID" value="KTD24954.1"/>
    <property type="molecule type" value="Genomic_DNA"/>
</dbReference>
<dbReference type="STRING" id="454.Lisr_1303"/>